<sequence>MDLVLDDSDVSKSWRRCYPRFEPRRLNRRLTDESTTVGEFFRGRPQEIDSHSVINISAVHLNITKRYYIINSNLFRRVGVVSQSKLFRKKNELRETRAYVPY</sequence>
<evidence type="ECO:0000313" key="1">
    <source>
        <dbReference type="EMBL" id="KAH3742050.1"/>
    </source>
</evidence>
<reference evidence="1" key="2">
    <citation type="submission" date="2020-11" db="EMBL/GenBank/DDBJ databases">
        <authorList>
            <person name="McCartney M.A."/>
            <person name="Auch B."/>
            <person name="Kono T."/>
            <person name="Mallez S."/>
            <person name="Becker A."/>
            <person name="Gohl D.M."/>
            <person name="Silverstein K.A.T."/>
            <person name="Koren S."/>
            <person name="Bechman K.B."/>
            <person name="Herman A."/>
            <person name="Abrahante J.E."/>
            <person name="Garbe J."/>
        </authorList>
    </citation>
    <scope>NUCLEOTIDE SEQUENCE</scope>
    <source>
        <strain evidence="1">Duluth1</strain>
        <tissue evidence="1">Whole animal</tissue>
    </source>
</reference>
<proteinExistence type="predicted"/>
<dbReference type="EMBL" id="JAIWYP010000011">
    <property type="protein sequence ID" value="KAH3742050.1"/>
    <property type="molecule type" value="Genomic_DNA"/>
</dbReference>
<dbReference type="Proteomes" id="UP000828390">
    <property type="component" value="Unassembled WGS sequence"/>
</dbReference>
<dbReference type="EMBL" id="JAIWYP010000007">
    <property type="protein sequence ID" value="KAH3798165.1"/>
    <property type="molecule type" value="Genomic_DNA"/>
</dbReference>
<dbReference type="AlphaFoldDB" id="A0A9D4DBG6"/>
<evidence type="ECO:0000313" key="3">
    <source>
        <dbReference type="Proteomes" id="UP000828390"/>
    </source>
</evidence>
<evidence type="ECO:0000313" key="2">
    <source>
        <dbReference type="EMBL" id="KAH3798165.1"/>
    </source>
</evidence>
<organism evidence="1 3">
    <name type="scientific">Dreissena polymorpha</name>
    <name type="common">Zebra mussel</name>
    <name type="synonym">Mytilus polymorpha</name>
    <dbReference type="NCBI Taxonomy" id="45954"/>
    <lineage>
        <taxon>Eukaryota</taxon>
        <taxon>Metazoa</taxon>
        <taxon>Spiralia</taxon>
        <taxon>Lophotrochozoa</taxon>
        <taxon>Mollusca</taxon>
        <taxon>Bivalvia</taxon>
        <taxon>Autobranchia</taxon>
        <taxon>Heteroconchia</taxon>
        <taxon>Euheterodonta</taxon>
        <taxon>Imparidentia</taxon>
        <taxon>Neoheterodontei</taxon>
        <taxon>Myida</taxon>
        <taxon>Dreissenoidea</taxon>
        <taxon>Dreissenidae</taxon>
        <taxon>Dreissena</taxon>
    </lineage>
</organism>
<keyword evidence="3" id="KW-1185">Reference proteome</keyword>
<accession>A0A9D4DBG6</accession>
<reference evidence="1" key="1">
    <citation type="journal article" date="2019" name="bioRxiv">
        <title>The Genome of the Zebra Mussel, Dreissena polymorpha: A Resource for Invasive Species Research.</title>
        <authorList>
            <person name="McCartney M.A."/>
            <person name="Auch B."/>
            <person name="Kono T."/>
            <person name="Mallez S."/>
            <person name="Zhang Y."/>
            <person name="Obille A."/>
            <person name="Becker A."/>
            <person name="Abrahante J.E."/>
            <person name="Garbe J."/>
            <person name="Badalamenti J.P."/>
            <person name="Herman A."/>
            <person name="Mangelson H."/>
            <person name="Liachko I."/>
            <person name="Sullivan S."/>
            <person name="Sone E.D."/>
            <person name="Koren S."/>
            <person name="Silverstein K.A.T."/>
            <person name="Beckman K.B."/>
            <person name="Gohl D.M."/>
        </authorList>
    </citation>
    <scope>NUCLEOTIDE SEQUENCE</scope>
    <source>
        <strain evidence="1">Duluth1</strain>
        <tissue evidence="1">Whole animal</tissue>
    </source>
</reference>
<comment type="caution">
    <text evidence="1">The sequence shown here is derived from an EMBL/GenBank/DDBJ whole genome shotgun (WGS) entry which is preliminary data.</text>
</comment>
<protein>
    <submittedName>
        <fullName evidence="1">Uncharacterized protein</fullName>
    </submittedName>
</protein>
<gene>
    <name evidence="1" type="ORF">DPMN_048782</name>
    <name evidence="2" type="ORF">DPMN_151755</name>
</gene>
<name>A0A9D4DBG6_DREPO</name>